<organism evidence="1 2">
    <name type="scientific">Molorchus minor</name>
    <dbReference type="NCBI Taxonomy" id="1323400"/>
    <lineage>
        <taxon>Eukaryota</taxon>
        <taxon>Metazoa</taxon>
        <taxon>Ecdysozoa</taxon>
        <taxon>Arthropoda</taxon>
        <taxon>Hexapoda</taxon>
        <taxon>Insecta</taxon>
        <taxon>Pterygota</taxon>
        <taxon>Neoptera</taxon>
        <taxon>Endopterygota</taxon>
        <taxon>Coleoptera</taxon>
        <taxon>Polyphaga</taxon>
        <taxon>Cucujiformia</taxon>
        <taxon>Chrysomeloidea</taxon>
        <taxon>Cerambycidae</taxon>
        <taxon>Lamiinae</taxon>
        <taxon>Monochamini</taxon>
        <taxon>Molorchus</taxon>
    </lineage>
</organism>
<dbReference type="PANTHER" id="PTHR38332:SF1">
    <property type="entry name" value="RE49668P"/>
    <property type="match status" value="1"/>
</dbReference>
<sequence length="78" mass="8498">ESGETIVVRGCALDSGTLTTDTELVRMSHCGGFIYDDKYVRGCVQTCNDADACNLANRSHILSSVLYSCLILLIFSNF</sequence>
<dbReference type="Proteomes" id="UP001162164">
    <property type="component" value="Unassembled WGS sequence"/>
</dbReference>
<dbReference type="PANTHER" id="PTHR38332">
    <property type="entry name" value="PROTEIN CBG11604"/>
    <property type="match status" value="1"/>
</dbReference>
<comment type="caution">
    <text evidence="1">The sequence shown here is derived from an EMBL/GenBank/DDBJ whole genome shotgun (WGS) entry which is preliminary data.</text>
</comment>
<protein>
    <submittedName>
        <fullName evidence="1">Uncharacterized protein</fullName>
    </submittedName>
</protein>
<evidence type="ECO:0000313" key="1">
    <source>
        <dbReference type="EMBL" id="KAJ8982964.1"/>
    </source>
</evidence>
<keyword evidence="2" id="KW-1185">Reference proteome</keyword>
<proteinExistence type="predicted"/>
<accession>A0ABQ9JYH4</accession>
<dbReference type="EMBL" id="JAPWTJ010000099">
    <property type="protein sequence ID" value="KAJ8982964.1"/>
    <property type="molecule type" value="Genomic_DNA"/>
</dbReference>
<reference evidence="1" key="1">
    <citation type="journal article" date="2023" name="Insect Mol. Biol.">
        <title>Genome sequencing provides insights into the evolution of gene families encoding plant cell wall-degrading enzymes in longhorned beetles.</title>
        <authorList>
            <person name="Shin N.R."/>
            <person name="Okamura Y."/>
            <person name="Kirsch R."/>
            <person name="Pauchet Y."/>
        </authorList>
    </citation>
    <scope>NUCLEOTIDE SEQUENCE</scope>
    <source>
        <strain evidence="1">MMC_N1</strain>
    </source>
</reference>
<name>A0ABQ9JYH4_9CUCU</name>
<evidence type="ECO:0000313" key="2">
    <source>
        <dbReference type="Proteomes" id="UP001162164"/>
    </source>
</evidence>
<gene>
    <name evidence="1" type="ORF">NQ317_005282</name>
</gene>
<feature type="non-terminal residue" evidence="1">
    <location>
        <position position="1"/>
    </location>
</feature>